<dbReference type="InterPro" id="IPR008775">
    <property type="entry name" value="Phytyl_CoA_dOase-like"/>
</dbReference>
<organism evidence="1 2">
    <name type="scientific">Brasilonema sennae CENA114</name>
    <dbReference type="NCBI Taxonomy" id="415709"/>
    <lineage>
        <taxon>Bacteria</taxon>
        <taxon>Bacillati</taxon>
        <taxon>Cyanobacteriota</taxon>
        <taxon>Cyanophyceae</taxon>
        <taxon>Nostocales</taxon>
        <taxon>Scytonemataceae</taxon>
        <taxon>Brasilonema</taxon>
        <taxon>Bromeliae group (in: Brasilonema)</taxon>
    </lineage>
</organism>
<dbReference type="Pfam" id="PF05721">
    <property type="entry name" value="PhyH"/>
    <property type="match status" value="1"/>
</dbReference>
<name>A0A856MA03_9CYAN</name>
<evidence type="ECO:0000313" key="2">
    <source>
        <dbReference type="Proteomes" id="UP000503129"/>
    </source>
</evidence>
<dbReference type="Proteomes" id="UP000503129">
    <property type="component" value="Chromosome"/>
</dbReference>
<dbReference type="SUPFAM" id="SSF51197">
    <property type="entry name" value="Clavaminate synthase-like"/>
    <property type="match status" value="1"/>
</dbReference>
<dbReference type="Gene3D" id="2.60.120.620">
    <property type="entry name" value="q2cbj1_9rhob like domain"/>
    <property type="match status" value="1"/>
</dbReference>
<keyword evidence="2" id="KW-1185">Reference proteome</keyword>
<dbReference type="AlphaFoldDB" id="A0A856MA03"/>
<evidence type="ECO:0000313" key="1">
    <source>
        <dbReference type="EMBL" id="QDL08035.1"/>
    </source>
</evidence>
<dbReference type="KEGG" id="bsen:DP114_09070"/>
<accession>A0A856MA03</accession>
<keyword evidence="1" id="KW-0560">Oxidoreductase</keyword>
<dbReference type="GO" id="GO:0016706">
    <property type="term" value="F:2-oxoglutarate-dependent dioxygenase activity"/>
    <property type="evidence" value="ECO:0007669"/>
    <property type="project" value="UniProtKB-ARBA"/>
</dbReference>
<dbReference type="RefSeq" id="WP_171975928.1">
    <property type="nucleotide sequence ID" value="NZ_CAWOXK010000001.1"/>
</dbReference>
<keyword evidence="1" id="KW-0223">Dioxygenase</keyword>
<proteinExistence type="predicted"/>
<sequence length="283" mass="32526">MFNSTINKLSQLTSELGYRAALLNHIRKLPAVEESDRVIVDTLKRDGVYVTTLEKLGLGSTSALLKASYNQLSRMTDAGNSHLTKRLPQIYTVTDLPEFSQWGREQKLVNIIENYIGLPVAFQGVHLRKDFPNEDQFGTLLWHKDSEDRRMLKMIIYLSDVEEKHGPFEYVPVSLTPLHSLNYYRIYYKLWQSGYLGITDEQLKEVIPQDKWKSCPGPAGTVIFTDPKVALHHGTLRTEERPALFFTYTANPPKRPELCTQYWDDTFAKPEPYQEPSSVTALR</sequence>
<reference evidence="1 2" key="1">
    <citation type="submission" date="2018-06" db="EMBL/GenBank/DDBJ databases">
        <title>Comparative genomics of Brasilonema spp. strains.</title>
        <authorList>
            <person name="Alvarenga D.O."/>
            <person name="Fiore M.F."/>
            <person name="Varani A.M."/>
        </authorList>
    </citation>
    <scope>NUCLEOTIDE SEQUENCE [LARGE SCALE GENOMIC DNA]</scope>
    <source>
        <strain evidence="1 2">CENA114</strain>
    </source>
</reference>
<gene>
    <name evidence="1" type="ORF">DP114_09070</name>
</gene>
<dbReference type="EMBL" id="CP030118">
    <property type="protein sequence ID" value="QDL08035.1"/>
    <property type="molecule type" value="Genomic_DNA"/>
</dbReference>
<protein>
    <submittedName>
        <fullName evidence="1">Phytanoyl-CoA dioxygenase</fullName>
    </submittedName>
</protein>